<feature type="transmembrane region" description="Helical" evidence="1">
    <location>
        <begin position="93"/>
        <end position="116"/>
    </location>
</feature>
<sequence>MAVRSEILGGISLRFIDVMIGVILGLGFQWWPNFTELWQYIAFIFVYLDITDYWIDYSPSLRKFPPKREVDILIDMAIMFSIFLYIYSTQLTITYFLYSYILFNIFDIIWLGRAYLEYSPSNADSLFLKAWILFNGIEIIYTLGIVFLAMWGPTTALIAISIFIALRVITRILASLMYKRVYFF</sequence>
<organism evidence="2 3">
    <name type="scientific">Candidatus Sungiibacteriota bacterium</name>
    <dbReference type="NCBI Taxonomy" id="2750080"/>
    <lineage>
        <taxon>Bacteria</taxon>
        <taxon>Candidatus Sungiibacteriota</taxon>
    </lineage>
</organism>
<reference evidence="2" key="1">
    <citation type="submission" date="2020-07" db="EMBL/GenBank/DDBJ databases">
        <title>Huge and variable diversity of episymbiotic CPR bacteria and DPANN archaea in groundwater ecosystems.</title>
        <authorList>
            <person name="He C.Y."/>
            <person name="Keren R."/>
            <person name="Whittaker M."/>
            <person name="Farag I.F."/>
            <person name="Doudna J."/>
            <person name="Cate J.H.D."/>
            <person name="Banfield J.F."/>
        </authorList>
    </citation>
    <scope>NUCLEOTIDE SEQUENCE</scope>
    <source>
        <strain evidence="2">NC_groundwater_193_Ag_S-0.1um_51_7</strain>
    </source>
</reference>
<protein>
    <submittedName>
        <fullName evidence="2">Uncharacterized protein</fullName>
    </submittedName>
</protein>
<dbReference type="EMBL" id="JACOZA010000093">
    <property type="protein sequence ID" value="MBI2097233.1"/>
    <property type="molecule type" value="Genomic_DNA"/>
</dbReference>
<feature type="transmembrane region" description="Helical" evidence="1">
    <location>
        <begin position="12"/>
        <end position="31"/>
    </location>
</feature>
<evidence type="ECO:0000313" key="2">
    <source>
        <dbReference type="EMBL" id="MBI2097233.1"/>
    </source>
</evidence>
<evidence type="ECO:0000256" key="1">
    <source>
        <dbReference type="SAM" id="Phobius"/>
    </source>
</evidence>
<name>A0A931SC81_9BACT</name>
<feature type="transmembrane region" description="Helical" evidence="1">
    <location>
        <begin position="69"/>
        <end position="87"/>
    </location>
</feature>
<proteinExistence type="predicted"/>
<dbReference type="AlphaFoldDB" id="A0A931SC81"/>
<feature type="transmembrane region" description="Helical" evidence="1">
    <location>
        <begin position="157"/>
        <end position="178"/>
    </location>
</feature>
<keyword evidence="1" id="KW-1133">Transmembrane helix</keyword>
<dbReference type="Proteomes" id="UP000724148">
    <property type="component" value="Unassembled WGS sequence"/>
</dbReference>
<keyword evidence="1" id="KW-0472">Membrane</keyword>
<comment type="caution">
    <text evidence="2">The sequence shown here is derived from an EMBL/GenBank/DDBJ whole genome shotgun (WGS) entry which is preliminary data.</text>
</comment>
<accession>A0A931SC81</accession>
<gene>
    <name evidence="2" type="ORF">HYT40_03770</name>
</gene>
<evidence type="ECO:0000313" key="3">
    <source>
        <dbReference type="Proteomes" id="UP000724148"/>
    </source>
</evidence>
<keyword evidence="1" id="KW-0812">Transmembrane</keyword>
<feature type="transmembrane region" description="Helical" evidence="1">
    <location>
        <begin position="128"/>
        <end position="151"/>
    </location>
</feature>